<dbReference type="STRING" id="665126.ABB55_15150"/>
<dbReference type="GO" id="GO:0005524">
    <property type="term" value="F:ATP binding"/>
    <property type="evidence" value="ECO:0007669"/>
    <property type="project" value="UniProtKB-KW"/>
</dbReference>
<dbReference type="Gene3D" id="3.40.50.300">
    <property type="entry name" value="P-loop containing nucleotide triphosphate hydrolases"/>
    <property type="match status" value="1"/>
</dbReference>
<evidence type="ECO:0000256" key="2">
    <source>
        <dbReference type="ARBA" id="ARBA00005417"/>
    </source>
</evidence>
<comment type="similarity">
    <text evidence="2">Belongs to the ABC transporter superfamily.</text>
</comment>
<dbReference type="InterPro" id="IPR027417">
    <property type="entry name" value="P-loop_NTPase"/>
</dbReference>
<dbReference type="PANTHER" id="PTHR42781:SF4">
    <property type="entry name" value="SPERMIDINE_PUTRESCINE IMPORT ATP-BINDING PROTEIN POTA"/>
    <property type="match status" value="1"/>
</dbReference>
<keyword evidence="5 7" id="KW-0067">ATP-binding</keyword>
<dbReference type="InterPro" id="IPR017871">
    <property type="entry name" value="ABC_transporter-like_CS"/>
</dbReference>
<dbReference type="Pfam" id="PF08402">
    <property type="entry name" value="TOBE_2"/>
    <property type="match status" value="1"/>
</dbReference>
<keyword evidence="3" id="KW-0813">Transport</keyword>
<keyword evidence="4" id="KW-0547">Nucleotide-binding</keyword>
<dbReference type="RefSeq" id="WP_054359554.1">
    <property type="nucleotide sequence ID" value="NZ_LJYW01000001.1"/>
</dbReference>
<dbReference type="PROSITE" id="PS00211">
    <property type="entry name" value="ABC_TRANSPORTER_1"/>
    <property type="match status" value="1"/>
</dbReference>
<evidence type="ECO:0000313" key="8">
    <source>
        <dbReference type="Proteomes" id="UP000048984"/>
    </source>
</evidence>
<protein>
    <submittedName>
        <fullName evidence="7">ABC transporter ATP-binding protein</fullName>
    </submittedName>
</protein>
<dbReference type="SMART" id="SM00382">
    <property type="entry name" value="AAA"/>
    <property type="match status" value="1"/>
</dbReference>
<dbReference type="EMBL" id="LJYW01000001">
    <property type="protein sequence ID" value="KPL53389.1"/>
    <property type="molecule type" value="Genomic_DNA"/>
</dbReference>
<comment type="caution">
    <text evidence="7">The sequence shown here is derived from an EMBL/GenBank/DDBJ whole genome shotgun (WGS) entry which is preliminary data.</text>
</comment>
<keyword evidence="8" id="KW-1185">Reference proteome</keyword>
<name>A0A0P6W4L6_9HYPH</name>
<dbReference type="Proteomes" id="UP000048984">
    <property type="component" value="Unassembled WGS sequence"/>
</dbReference>
<dbReference type="Gene3D" id="2.40.50.100">
    <property type="match status" value="1"/>
</dbReference>
<gene>
    <name evidence="7" type="ORF">ABB55_15150</name>
</gene>
<dbReference type="InterPro" id="IPR008995">
    <property type="entry name" value="Mo/tungstate-bd_C_term_dom"/>
</dbReference>
<dbReference type="SUPFAM" id="SSF52540">
    <property type="entry name" value="P-loop containing nucleoside triphosphate hydrolases"/>
    <property type="match status" value="1"/>
</dbReference>
<evidence type="ECO:0000256" key="5">
    <source>
        <dbReference type="ARBA" id="ARBA00022840"/>
    </source>
</evidence>
<dbReference type="GO" id="GO:0043190">
    <property type="term" value="C:ATP-binding cassette (ABC) transporter complex"/>
    <property type="evidence" value="ECO:0007669"/>
    <property type="project" value="InterPro"/>
</dbReference>
<proteinExistence type="inferred from homology"/>
<sequence>MTSSFVALKGLDKRYPGHHAVRGIDLDIAAGEFVAIMGPSGCGKSTTLRLLAGLEEPTGGSIAIGGRDQAGIPAHLRDTPMVWQSLALFPFLSVADNVAFPLRMKRLGAKERRRRALEWLDRLGLAGMADRDIAQLSGGQRQRVALARALITQPSILLLDEPLSALDAHLRVRMQTELSRLHRQLGITFVYVTHAQSEAFALADRIVIMSEGRIRQVGRPQDVYRAPANPFVAEFMGMNNLFRGVCRGRADDMATIETPAGHYAVPARRPLAVGEPAAFVVAADRITLARAEDGPPSGPAVRGTVLGLEFVGSTQTIFVETEGGQEFRVQKQQHEIEALDLVPGRAVHLAWEPRHAWLLPETE</sequence>
<evidence type="ECO:0000256" key="1">
    <source>
        <dbReference type="ARBA" id="ARBA00004417"/>
    </source>
</evidence>
<accession>A0A0P6W4L6</accession>
<evidence type="ECO:0000256" key="4">
    <source>
        <dbReference type="ARBA" id="ARBA00022741"/>
    </source>
</evidence>
<organism evidence="7 8">
    <name type="scientific">Prosthecodimorpha hirschii</name>
    <dbReference type="NCBI Taxonomy" id="665126"/>
    <lineage>
        <taxon>Bacteria</taxon>
        <taxon>Pseudomonadati</taxon>
        <taxon>Pseudomonadota</taxon>
        <taxon>Alphaproteobacteria</taxon>
        <taxon>Hyphomicrobiales</taxon>
        <taxon>Ancalomicrobiaceae</taxon>
        <taxon>Prosthecodimorpha</taxon>
    </lineage>
</organism>
<dbReference type="AlphaFoldDB" id="A0A0P6W4L6"/>
<dbReference type="GO" id="GO:0140359">
    <property type="term" value="F:ABC-type transporter activity"/>
    <property type="evidence" value="ECO:0007669"/>
    <property type="project" value="UniProtKB-ARBA"/>
</dbReference>
<dbReference type="SUPFAM" id="SSF50331">
    <property type="entry name" value="MOP-like"/>
    <property type="match status" value="1"/>
</dbReference>
<dbReference type="InterPro" id="IPR050093">
    <property type="entry name" value="ABC_SmlMolc_Importer"/>
</dbReference>
<dbReference type="Pfam" id="PF00005">
    <property type="entry name" value="ABC_tran"/>
    <property type="match status" value="1"/>
</dbReference>
<dbReference type="GO" id="GO:0016887">
    <property type="term" value="F:ATP hydrolysis activity"/>
    <property type="evidence" value="ECO:0007669"/>
    <property type="project" value="InterPro"/>
</dbReference>
<evidence type="ECO:0000313" key="7">
    <source>
        <dbReference type="EMBL" id="KPL53389.1"/>
    </source>
</evidence>
<dbReference type="InterPro" id="IPR003593">
    <property type="entry name" value="AAA+_ATPase"/>
</dbReference>
<reference evidence="7 8" key="1">
    <citation type="submission" date="2015-09" db="EMBL/GenBank/DDBJ databases">
        <authorList>
            <person name="Jackson K.R."/>
            <person name="Lunt B.L."/>
            <person name="Fisher J.N.B."/>
            <person name="Gardner A.V."/>
            <person name="Bailey M.E."/>
            <person name="Deus L.M."/>
            <person name="Earl A.S."/>
            <person name="Gibby P.D."/>
            <person name="Hartmann K.A."/>
            <person name="Liu J.E."/>
            <person name="Manci A.M."/>
            <person name="Nielsen D.A."/>
            <person name="Solomon M.B."/>
            <person name="Breakwell D.P."/>
            <person name="Burnett S.H."/>
            <person name="Grose J.H."/>
        </authorList>
    </citation>
    <scope>NUCLEOTIDE SEQUENCE [LARGE SCALE GENOMIC DNA]</scope>
    <source>
        <strain evidence="7 8">16</strain>
    </source>
</reference>
<dbReference type="PROSITE" id="PS50893">
    <property type="entry name" value="ABC_TRANSPORTER_2"/>
    <property type="match status" value="1"/>
</dbReference>
<dbReference type="PANTHER" id="PTHR42781">
    <property type="entry name" value="SPERMIDINE/PUTRESCINE IMPORT ATP-BINDING PROTEIN POTA"/>
    <property type="match status" value="1"/>
</dbReference>
<dbReference type="InterPro" id="IPR003439">
    <property type="entry name" value="ABC_transporter-like_ATP-bd"/>
</dbReference>
<evidence type="ECO:0000256" key="3">
    <source>
        <dbReference type="ARBA" id="ARBA00022448"/>
    </source>
</evidence>
<dbReference type="FunFam" id="3.40.50.300:FF:000042">
    <property type="entry name" value="Maltose/maltodextrin ABC transporter, ATP-binding protein"/>
    <property type="match status" value="1"/>
</dbReference>
<comment type="subcellular location">
    <subcellularLocation>
        <location evidence="1">Cell inner membrane</location>
        <topology evidence="1">Peripheral membrane protein</topology>
    </subcellularLocation>
</comment>
<evidence type="ECO:0000259" key="6">
    <source>
        <dbReference type="PROSITE" id="PS50893"/>
    </source>
</evidence>
<dbReference type="InterPro" id="IPR013611">
    <property type="entry name" value="Transp-assoc_OB_typ2"/>
</dbReference>
<feature type="domain" description="ABC transporter" evidence="6">
    <location>
        <begin position="6"/>
        <end position="236"/>
    </location>
</feature>
<reference evidence="7 8" key="2">
    <citation type="submission" date="2015-10" db="EMBL/GenBank/DDBJ databases">
        <title>Draft Genome Sequence of Prosthecomicrobium hirschii ATCC 27832.</title>
        <authorList>
            <person name="Daniel J."/>
            <person name="Givan S.A."/>
            <person name="Brun Y.V."/>
            <person name="Brown P.J."/>
        </authorList>
    </citation>
    <scope>NUCLEOTIDE SEQUENCE [LARGE SCALE GENOMIC DNA]</scope>
    <source>
        <strain evidence="7 8">16</strain>
    </source>
</reference>